<organism evidence="1 2">
    <name type="scientific">Drosophila willistoni</name>
    <name type="common">Fruit fly</name>
    <dbReference type="NCBI Taxonomy" id="7260"/>
    <lineage>
        <taxon>Eukaryota</taxon>
        <taxon>Metazoa</taxon>
        <taxon>Ecdysozoa</taxon>
        <taxon>Arthropoda</taxon>
        <taxon>Hexapoda</taxon>
        <taxon>Insecta</taxon>
        <taxon>Pterygota</taxon>
        <taxon>Neoptera</taxon>
        <taxon>Endopterygota</taxon>
        <taxon>Diptera</taxon>
        <taxon>Brachycera</taxon>
        <taxon>Muscomorpha</taxon>
        <taxon>Ephydroidea</taxon>
        <taxon>Drosophilidae</taxon>
        <taxon>Drosophila</taxon>
        <taxon>Sophophora</taxon>
    </lineage>
</organism>
<dbReference type="OMA" id="KCEYQRE"/>
<dbReference type="KEGG" id="dwi:6653047"/>
<dbReference type="GO" id="GO:0007052">
    <property type="term" value="P:mitotic spindle organization"/>
    <property type="evidence" value="ECO:0007669"/>
    <property type="project" value="EnsemblMetazoa"/>
</dbReference>
<dbReference type="STRING" id="7260.B4NPB0"/>
<evidence type="ECO:0000313" key="2">
    <source>
        <dbReference type="Proteomes" id="UP000007798"/>
    </source>
</evidence>
<accession>B4NPB0</accession>
<dbReference type="EMBL" id="CH964291">
    <property type="protein sequence ID" value="EDW86350.1"/>
    <property type="molecule type" value="Genomic_DNA"/>
</dbReference>
<name>B4NPB0_DROWI</name>
<dbReference type="GO" id="GO:0070652">
    <property type="term" value="C:HAUS complex"/>
    <property type="evidence" value="ECO:0007669"/>
    <property type="project" value="EnsemblMetazoa"/>
</dbReference>
<dbReference type="OrthoDB" id="7947102at2759"/>
<proteinExistence type="predicted"/>
<dbReference type="GO" id="GO:0005819">
    <property type="term" value="C:spindle"/>
    <property type="evidence" value="ECO:0007669"/>
    <property type="project" value="EnsemblMetazoa"/>
</dbReference>
<dbReference type="GO" id="GO:0090221">
    <property type="term" value="P:mitotic spindle-templated microtubule nucleation"/>
    <property type="evidence" value="ECO:0007669"/>
    <property type="project" value="EnsemblMetazoa"/>
</dbReference>
<dbReference type="FunCoup" id="B4NPB0">
    <property type="interactions" value="30"/>
</dbReference>
<dbReference type="Proteomes" id="UP000007798">
    <property type="component" value="Unassembled WGS sequence"/>
</dbReference>
<reference evidence="1 2" key="1">
    <citation type="journal article" date="2007" name="Nature">
        <title>Evolution of genes and genomes on the Drosophila phylogeny.</title>
        <authorList>
            <consortium name="Drosophila 12 Genomes Consortium"/>
            <person name="Clark A.G."/>
            <person name="Eisen M.B."/>
            <person name="Smith D.R."/>
            <person name="Bergman C.M."/>
            <person name="Oliver B."/>
            <person name="Markow T.A."/>
            <person name="Kaufman T.C."/>
            <person name="Kellis M."/>
            <person name="Gelbart W."/>
            <person name="Iyer V.N."/>
            <person name="Pollard D.A."/>
            <person name="Sackton T.B."/>
            <person name="Larracuente A.M."/>
            <person name="Singh N.D."/>
            <person name="Abad J.P."/>
            <person name="Abt D.N."/>
            <person name="Adryan B."/>
            <person name="Aguade M."/>
            <person name="Akashi H."/>
            <person name="Anderson W.W."/>
            <person name="Aquadro C.F."/>
            <person name="Ardell D.H."/>
            <person name="Arguello R."/>
            <person name="Artieri C.G."/>
            <person name="Barbash D.A."/>
            <person name="Barker D."/>
            <person name="Barsanti P."/>
            <person name="Batterham P."/>
            <person name="Batzoglou S."/>
            <person name="Begun D."/>
            <person name="Bhutkar A."/>
            <person name="Blanco E."/>
            <person name="Bosak S.A."/>
            <person name="Bradley R.K."/>
            <person name="Brand A.D."/>
            <person name="Brent M.R."/>
            <person name="Brooks A.N."/>
            <person name="Brown R.H."/>
            <person name="Butlin R.K."/>
            <person name="Caggese C."/>
            <person name="Calvi B.R."/>
            <person name="Bernardo de Carvalho A."/>
            <person name="Caspi A."/>
            <person name="Castrezana S."/>
            <person name="Celniker S.E."/>
            <person name="Chang J.L."/>
            <person name="Chapple C."/>
            <person name="Chatterji S."/>
            <person name="Chinwalla A."/>
            <person name="Civetta A."/>
            <person name="Clifton S.W."/>
            <person name="Comeron J.M."/>
            <person name="Costello J.C."/>
            <person name="Coyne J.A."/>
            <person name="Daub J."/>
            <person name="David R.G."/>
            <person name="Delcher A.L."/>
            <person name="Delehaunty K."/>
            <person name="Do C.B."/>
            <person name="Ebling H."/>
            <person name="Edwards K."/>
            <person name="Eickbush T."/>
            <person name="Evans J.D."/>
            <person name="Filipski A."/>
            <person name="Findeiss S."/>
            <person name="Freyhult E."/>
            <person name="Fulton L."/>
            <person name="Fulton R."/>
            <person name="Garcia A.C."/>
            <person name="Gardiner A."/>
            <person name="Garfield D.A."/>
            <person name="Garvin B.E."/>
            <person name="Gibson G."/>
            <person name="Gilbert D."/>
            <person name="Gnerre S."/>
            <person name="Godfrey J."/>
            <person name="Good R."/>
            <person name="Gotea V."/>
            <person name="Gravely B."/>
            <person name="Greenberg A.J."/>
            <person name="Griffiths-Jones S."/>
            <person name="Gross S."/>
            <person name="Guigo R."/>
            <person name="Gustafson E.A."/>
            <person name="Haerty W."/>
            <person name="Hahn M.W."/>
            <person name="Halligan D.L."/>
            <person name="Halpern A.L."/>
            <person name="Halter G.M."/>
            <person name="Han M.V."/>
            <person name="Heger A."/>
            <person name="Hillier L."/>
            <person name="Hinrichs A.S."/>
            <person name="Holmes I."/>
            <person name="Hoskins R.A."/>
            <person name="Hubisz M.J."/>
            <person name="Hultmark D."/>
            <person name="Huntley M.A."/>
            <person name="Jaffe D.B."/>
            <person name="Jagadeeshan S."/>
            <person name="Jeck W.R."/>
            <person name="Johnson J."/>
            <person name="Jones C.D."/>
            <person name="Jordan W.C."/>
            <person name="Karpen G.H."/>
            <person name="Kataoka E."/>
            <person name="Keightley P.D."/>
            <person name="Kheradpour P."/>
            <person name="Kirkness E.F."/>
            <person name="Koerich L.B."/>
            <person name="Kristiansen K."/>
            <person name="Kudrna D."/>
            <person name="Kulathinal R.J."/>
            <person name="Kumar S."/>
            <person name="Kwok R."/>
            <person name="Lander E."/>
            <person name="Langley C.H."/>
            <person name="Lapoint R."/>
            <person name="Lazzaro B.P."/>
            <person name="Lee S.J."/>
            <person name="Levesque L."/>
            <person name="Li R."/>
            <person name="Lin C.F."/>
            <person name="Lin M.F."/>
            <person name="Lindblad-Toh K."/>
            <person name="Llopart A."/>
            <person name="Long M."/>
            <person name="Low L."/>
            <person name="Lozovsky E."/>
            <person name="Lu J."/>
            <person name="Luo M."/>
            <person name="Machado C.A."/>
            <person name="Makalowski W."/>
            <person name="Marzo M."/>
            <person name="Matsuda M."/>
            <person name="Matzkin L."/>
            <person name="McAllister B."/>
            <person name="McBride C.S."/>
            <person name="McKernan B."/>
            <person name="McKernan K."/>
            <person name="Mendez-Lago M."/>
            <person name="Minx P."/>
            <person name="Mollenhauer M.U."/>
            <person name="Montooth K."/>
            <person name="Mount S.M."/>
            <person name="Mu X."/>
            <person name="Myers E."/>
            <person name="Negre B."/>
            <person name="Newfeld S."/>
            <person name="Nielsen R."/>
            <person name="Noor M.A."/>
            <person name="O'Grady P."/>
            <person name="Pachter L."/>
            <person name="Papaceit M."/>
            <person name="Parisi M.J."/>
            <person name="Parisi M."/>
            <person name="Parts L."/>
            <person name="Pedersen J.S."/>
            <person name="Pesole G."/>
            <person name="Phillippy A.M."/>
            <person name="Ponting C.P."/>
            <person name="Pop M."/>
            <person name="Porcelli D."/>
            <person name="Powell J.R."/>
            <person name="Prohaska S."/>
            <person name="Pruitt K."/>
            <person name="Puig M."/>
            <person name="Quesneville H."/>
            <person name="Ram K.R."/>
            <person name="Rand D."/>
            <person name="Rasmussen M.D."/>
            <person name="Reed L.K."/>
            <person name="Reenan R."/>
            <person name="Reily A."/>
            <person name="Remington K.A."/>
            <person name="Rieger T.T."/>
            <person name="Ritchie M.G."/>
            <person name="Robin C."/>
            <person name="Rogers Y.H."/>
            <person name="Rohde C."/>
            <person name="Rozas J."/>
            <person name="Rubenfield M.J."/>
            <person name="Ruiz A."/>
            <person name="Russo S."/>
            <person name="Salzberg S.L."/>
            <person name="Sanchez-Gracia A."/>
            <person name="Saranga D.J."/>
            <person name="Sato H."/>
            <person name="Schaeffer S.W."/>
            <person name="Schatz M.C."/>
            <person name="Schlenke T."/>
            <person name="Schwartz R."/>
            <person name="Segarra C."/>
            <person name="Singh R.S."/>
            <person name="Sirot L."/>
            <person name="Sirota M."/>
            <person name="Sisneros N.B."/>
            <person name="Smith C.D."/>
            <person name="Smith T.F."/>
            <person name="Spieth J."/>
            <person name="Stage D.E."/>
            <person name="Stark A."/>
            <person name="Stephan W."/>
            <person name="Strausberg R.L."/>
            <person name="Strempel S."/>
            <person name="Sturgill D."/>
            <person name="Sutton G."/>
            <person name="Sutton G.G."/>
            <person name="Tao W."/>
            <person name="Teichmann S."/>
            <person name="Tobari Y.N."/>
            <person name="Tomimura Y."/>
            <person name="Tsolas J.M."/>
            <person name="Valente V.L."/>
            <person name="Venter E."/>
            <person name="Venter J.C."/>
            <person name="Vicario S."/>
            <person name="Vieira F.G."/>
            <person name="Vilella A.J."/>
            <person name="Villasante A."/>
            <person name="Walenz B."/>
            <person name="Wang J."/>
            <person name="Wasserman M."/>
            <person name="Watts T."/>
            <person name="Wilson D."/>
            <person name="Wilson R.K."/>
            <person name="Wing R.A."/>
            <person name="Wolfner M.F."/>
            <person name="Wong A."/>
            <person name="Wong G.K."/>
            <person name="Wu C.I."/>
            <person name="Wu G."/>
            <person name="Yamamoto D."/>
            <person name="Yang H.P."/>
            <person name="Yang S.P."/>
            <person name="Yorke J.A."/>
            <person name="Yoshida K."/>
            <person name="Zdobnov E."/>
            <person name="Zhang P."/>
            <person name="Zhang Y."/>
            <person name="Zimin A.V."/>
            <person name="Baldwin J."/>
            <person name="Abdouelleil A."/>
            <person name="Abdulkadir J."/>
            <person name="Abebe A."/>
            <person name="Abera B."/>
            <person name="Abreu J."/>
            <person name="Acer S.C."/>
            <person name="Aftuck L."/>
            <person name="Alexander A."/>
            <person name="An P."/>
            <person name="Anderson E."/>
            <person name="Anderson S."/>
            <person name="Arachi H."/>
            <person name="Azer M."/>
            <person name="Bachantsang P."/>
            <person name="Barry A."/>
            <person name="Bayul T."/>
            <person name="Berlin A."/>
            <person name="Bessette D."/>
            <person name="Bloom T."/>
            <person name="Blye J."/>
            <person name="Boguslavskiy L."/>
            <person name="Bonnet C."/>
            <person name="Boukhgalter B."/>
            <person name="Bourzgui I."/>
            <person name="Brown A."/>
            <person name="Cahill P."/>
            <person name="Channer S."/>
            <person name="Cheshatsang Y."/>
            <person name="Chuda L."/>
            <person name="Citroen M."/>
            <person name="Collymore A."/>
            <person name="Cooke P."/>
            <person name="Costello M."/>
            <person name="D'Aco K."/>
            <person name="Daza R."/>
            <person name="De Haan G."/>
            <person name="DeGray S."/>
            <person name="DeMaso C."/>
            <person name="Dhargay N."/>
            <person name="Dooley K."/>
            <person name="Dooley E."/>
            <person name="Doricent M."/>
            <person name="Dorje P."/>
            <person name="Dorjee K."/>
            <person name="Dupes A."/>
            <person name="Elong R."/>
            <person name="Falk J."/>
            <person name="Farina A."/>
            <person name="Faro S."/>
            <person name="Ferguson D."/>
            <person name="Fisher S."/>
            <person name="Foley C.D."/>
            <person name="Franke A."/>
            <person name="Friedrich D."/>
            <person name="Gadbois L."/>
            <person name="Gearin G."/>
            <person name="Gearin C.R."/>
            <person name="Giannoukos G."/>
            <person name="Goode T."/>
            <person name="Graham J."/>
            <person name="Grandbois E."/>
            <person name="Grewal S."/>
            <person name="Gyaltsen K."/>
            <person name="Hafez N."/>
            <person name="Hagos B."/>
            <person name="Hall J."/>
            <person name="Henson C."/>
            <person name="Hollinger A."/>
            <person name="Honan T."/>
            <person name="Huard M.D."/>
            <person name="Hughes L."/>
            <person name="Hurhula B."/>
            <person name="Husby M.E."/>
            <person name="Kamat A."/>
            <person name="Kanga B."/>
            <person name="Kashin S."/>
            <person name="Khazanovich D."/>
            <person name="Kisner P."/>
            <person name="Lance K."/>
            <person name="Lara M."/>
            <person name="Lee W."/>
            <person name="Lennon N."/>
            <person name="Letendre F."/>
            <person name="LeVine R."/>
            <person name="Lipovsky A."/>
            <person name="Liu X."/>
            <person name="Liu J."/>
            <person name="Liu S."/>
            <person name="Lokyitsang T."/>
            <person name="Lokyitsang Y."/>
            <person name="Lubonja R."/>
            <person name="Lui A."/>
            <person name="MacDonald P."/>
            <person name="Magnisalis V."/>
            <person name="Maru K."/>
            <person name="Matthews C."/>
            <person name="McCusker W."/>
            <person name="McDonough S."/>
            <person name="Mehta T."/>
            <person name="Meldrim J."/>
            <person name="Meneus L."/>
            <person name="Mihai O."/>
            <person name="Mihalev A."/>
            <person name="Mihova T."/>
            <person name="Mittelman R."/>
            <person name="Mlenga V."/>
            <person name="Montmayeur A."/>
            <person name="Mulrain L."/>
            <person name="Navidi A."/>
            <person name="Naylor J."/>
            <person name="Negash T."/>
            <person name="Nguyen T."/>
            <person name="Nguyen N."/>
            <person name="Nicol R."/>
            <person name="Norbu C."/>
            <person name="Norbu N."/>
            <person name="Novod N."/>
            <person name="O'Neill B."/>
            <person name="Osman S."/>
            <person name="Markiewicz E."/>
            <person name="Oyono O.L."/>
            <person name="Patti C."/>
            <person name="Phunkhang P."/>
            <person name="Pierre F."/>
            <person name="Priest M."/>
            <person name="Raghuraman S."/>
            <person name="Rege F."/>
            <person name="Reyes R."/>
            <person name="Rise C."/>
            <person name="Rogov P."/>
            <person name="Ross K."/>
            <person name="Ryan E."/>
            <person name="Settipalli S."/>
            <person name="Shea T."/>
            <person name="Sherpa N."/>
            <person name="Shi L."/>
            <person name="Shih D."/>
            <person name="Sparrow T."/>
            <person name="Spaulding J."/>
            <person name="Stalker J."/>
            <person name="Stange-Thomann N."/>
            <person name="Stavropoulos S."/>
            <person name="Stone C."/>
            <person name="Strader C."/>
            <person name="Tesfaye S."/>
            <person name="Thomson T."/>
            <person name="Thoulutsang Y."/>
            <person name="Thoulutsang D."/>
            <person name="Topham K."/>
            <person name="Topping I."/>
            <person name="Tsamla T."/>
            <person name="Vassiliev H."/>
            <person name="Vo A."/>
            <person name="Wangchuk T."/>
            <person name="Wangdi T."/>
            <person name="Weiand M."/>
            <person name="Wilkinson J."/>
            <person name="Wilson A."/>
            <person name="Yadav S."/>
            <person name="Young G."/>
            <person name="Yu Q."/>
            <person name="Zembek L."/>
            <person name="Zhong D."/>
            <person name="Zimmer A."/>
            <person name="Zwirko Z."/>
            <person name="Jaffe D.B."/>
            <person name="Alvarez P."/>
            <person name="Brockman W."/>
            <person name="Butler J."/>
            <person name="Chin C."/>
            <person name="Gnerre S."/>
            <person name="Grabherr M."/>
            <person name="Kleber M."/>
            <person name="Mauceli E."/>
            <person name="MacCallum I."/>
        </authorList>
    </citation>
    <scope>NUCLEOTIDE SEQUENCE [LARGE SCALE GENOMIC DNA]</scope>
    <source>
        <strain evidence="2">Tucson 14030-0811.24</strain>
    </source>
</reference>
<dbReference type="PhylomeDB" id="B4NPB0"/>
<dbReference type="InParanoid" id="B4NPB0"/>
<evidence type="ECO:0000313" key="1">
    <source>
        <dbReference type="EMBL" id="EDW86350.1"/>
    </source>
</evidence>
<dbReference type="HOGENOM" id="CLU_117821_0_0_1"/>
<sequence>MDNTTSTTLQNSTICVLSPDTTDTTIEDLFQLGAMRRYSEDLKNTQRQVEEHARLWADTKLEYLDTYKQLCDIMKQVALREILDTMFSPMDINNTEEIVANTTPMRSFLTSDKRPMQVADLVLQVTQDELKFRHNPRHKLDKQQRVFAENHEARKSIAEMMENMKKLIETLIQQVMDQSVVELSQMTAPRRENN</sequence>
<protein>
    <submittedName>
        <fullName evidence="1">Uncharacterized protein</fullName>
    </submittedName>
</protein>
<dbReference type="AlphaFoldDB" id="B4NPB0"/>
<dbReference type="GO" id="GO:0007088">
    <property type="term" value="P:regulation of mitotic nuclear division"/>
    <property type="evidence" value="ECO:0007669"/>
    <property type="project" value="EnsemblMetazoa"/>
</dbReference>
<keyword evidence="2" id="KW-1185">Reference proteome</keyword>
<gene>
    <name evidence="1" type="primary">Dwil\GK15581</name>
    <name evidence="1" type="ORF">Dwil_GK15581</name>
</gene>